<feature type="region of interest" description="Disordered" evidence="1">
    <location>
        <begin position="623"/>
        <end position="802"/>
    </location>
</feature>
<dbReference type="Proteomes" id="UP000799440">
    <property type="component" value="Unassembled WGS sequence"/>
</dbReference>
<keyword evidence="2" id="KW-0472">Membrane</keyword>
<evidence type="ECO:0000256" key="1">
    <source>
        <dbReference type="SAM" id="MobiDB-lite"/>
    </source>
</evidence>
<sequence length="1004" mass="113533">MSRVGPSNPGMDPNQIVQMALSLSESRRRNVSAGQLIAPQPTSSPRVPSVSLQHNRSAREPGGSLRQYLNEQRRASRNISPYGKTTAGRDPSSATLARAAKAKAAIEIRMEYLRLLENLPPLKPDVFAPGNFTTASYNVPGSPYPHMTRTLSYAGKKHELGRAYNPLQYLRNRRTRARERQSLDHMPEDFKDPDKVRDWVDRIEEESRSPDFRRNDGVYLPEFHEDHDRDAVPSRPTRHRMGWNFTTEELISDVVWLEQDGNKHLIEDRHGHKIFPKLSEQPQKDDFLQPRASKEYTDKRRRSWVESLPGVSADATTGDESDPTSERGRKRRLLPAFRPESPKLKPQMHRFRRRAKRRGSHSDTSSDDESDSQPAKLQGVPSAADTAVNTGPLSLHLHGLLEREAKEAQKKSPEVTSPDTPDKWGVGYRDASRNRFERSPMGRGWQSEDNSESGLRLREPPSIARTLSPGSERDPRLSLDYYETASTPDTPFHPRSQSHVESDVTPPPSRGLDRKSKKSKLDLFRSDDSAGISRQNSLKHRRSESCDKNGKRRGTDEASDGVKLGHAVKTLLSHKKTDSVNSLTNTDSRRDYKEFKDSPSAVTRFFKGVKNEGSKVGEFIFKKDRPAEDTGSDSDSVFDEGDDITKQDSGIGRSGTVTSTISFDSKQRGRYHVELPSFRSSNDPSRSREGEPLEDHVTRQARARANSRSARFDRLAPPRMDLGSMSAKSSPAHSRSPSIEPPTQRQADLDDENADRFPTLTPFDTRTSHTSSQLDEPSHPRFERRHWSITDDDPNNPRRTKTTHTITRSDIARARALFLCSGIKAHEISRRAHETRTPPPPFLLSAASLTNSNLMPVPTKEEHVLAARILVRNLEASTLALQHSAQRYREHTIKDLNAMISRLKSRVESELEPKVHGVGDEALRIVRIVSAEAPLGVKQVSDRMENMIRARRGRMRWVRRVGWMVVEWMVLGVMWWVWLVVMVVGVVKRGVGGLLGVVRWLLWV</sequence>
<keyword evidence="2" id="KW-1133">Transmembrane helix</keyword>
<feature type="region of interest" description="Disordered" evidence="1">
    <location>
        <begin position="275"/>
        <end position="597"/>
    </location>
</feature>
<feature type="compositionally biased region" description="Acidic residues" evidence="1">
    <location>
        <begin position="630"/>
        <end position="642"/>
    </location>
</feature>
<evidence type="ECO:0000313" key="4">
    <source>
        <dbReference type="Proteomes" id="UP000799440"/>
    </source>
</evidence>
<feature type="region of interest" description="Disordered" evidence="1">
    <location>
        <begin position="23"/>
        <end position="95"/>
    </location>
</feature>
<feature type="compositionally biased region" description="Basic and acidic residues" evidence="1">
    <location>
        <begin position="543"/>
        <end position="556"/>
    </location>
</feature>
<feature type="compositionally biased region" description="Basic and acidic residues" evidence="1">
    <location>
        <begin position="776"/>
        <end position="789"/>
    </location>
</feature>
<reference evidence="3" key="1">
    <citation type="journal article" date="2020" name="Stud. Mycol.">
        <title>101 Dothideomycetes genomes: a test case for predicting lifestyles and emergence of pathogens.</title>
        <authorList>
            <person name="Haridas S."/>
            <person name="Albert R."/>
            <person name="Binder M."/>
            <person name="Bloem J."/>
            <person name="Labutti K."/>
            <person name="Salamov A."/>
            <person name="Andreopoulos B."/>
            <person name="Baker S."/>
            <person name="Barry K."/>
            <person name="Bills G."/>
            <person name="Bluhm B."/>
            <person name="Cannon C."/>
            <person name="Castanera R."/>
            <person name="Culley D."/>
            <person name="Daum C."/>
            <person name="Ezra D."/>
            <person name="Gonzalez J."/>
            <person name="Henrissat B."/>
            <person name="Kuo A."/>
            <person name="Liang C."/>
            <person name="Lipzen A."/>
            <person name="Lutzoni F."/>
            <person name="Magnuson J."/>
            <person name="Mondo S."/>
            <person name="Nolan M."/>
            <person name="Ohm R."/>
            <person name="Pangilinan J."/>
            <person name="Park H.-J."/>
            <person name="Ramirez L."/>
            <person name="Alfaro M."/>
            <person name="Sun H."/>
            <person name="Tritt A."/>
            <person name="Yoshinaga Y."/>
            <person name="Zwiers L.-H."/>
            <person name="Turgeon B."/>
            <person name="Goodwin S."/>
            <person name="Spatafora J."/>
            <person name="Crous P."/>
            <person name="Grigoriev I."/>
        </authorList>
    </citation>
    <scope>NUCLEOTIDE SEQUENCE</scope>
    <source>
        <strain evidence="3">CBS 119925</strain>
    </source>
</reference>
<dbReference type="EMBL" id="MU006572">
    <property type="protein sequence ID" value="KAF2747480.1"/>
    <property type="molecule type" value="Genomic_DNA"/>
</dbReference>
<accession>A0A6A6VD13</accession>
<dbReference type="OrthoDB" id="1076608at2759"/>
<feature type="compositionally biased region" description="Basic and acidic residues" evidence="1">
    <location>
        <begin position="511"/>
        <end position="528"/>
    </location>
</feature>
<feature type="compositionally biased region" description="Polar residues" evidence="1">
    <location>
        <begin position="484"/>
        <end position="499"/>
    </location>
</feature>
<gene>
    <name evidence="3" type="ORF">M011DRAFT_402536</name>
</gene>
<proteinExistence type="predicted"/>
<feature type="compositionally biased region" description="Polar residues" evidence="1">
    <location>
        <begin position="762"/>
        <end position="775"/>
    </location>
</feature>
<evidence type="ECO:0000256" key="2">
    <source>
        <dbReference type="SAM" id="Phobius"/>
    </source>
</evidence>
<feature type="transmembrane region" description="Helical" evidence="2">
    <location>
        <begin position="961"/>
        <end position="987"/>
    </location>
</feature>
<feature type="compositionally biased region" description="Polar residues" evidence="1">
    <location>
        <begin position="40"/>
        <end position="55"/>
    </location>
</feature>
<dbReference type="PANTHER" id="PTHR38426:SF1">
    <property type="entry name" value="MAINTENANCE OF TELOMERE CAPPING PROTEIN 4"/>
    <property type="match status" value="1"/>
</dbReference>
<feature type="compositionally biased region" description="Basic residues" evidence="1">
    <location>
        <begin position="346"/>
        <end position="359"/>
    </location>
</feature>
<dbReference type="PANTHER" id="PTHR38426">
    <property type="entry name" value="MAINTENANCE OF TELOMERE CAPPING PROTEIN 4"/>
    <property type="match status" value="1"/>
</dbReference>
<dbReference type="AlphaFoldDB" id="A0A6A6VD13"/>
<dbReference type="InterPro" id="IPR038769">
    <property type="entry name" value="MTC4"/>
</dbReference>
<organism evidence="3 4">
    <name type="scientific">Sporormia fimetaria CBS 119925</name>
    <dbReference type="NCBI Taxonomy" id="1340428"/>
    <lineage>
        <taxon>Eukaryota</taxon>
        <taxon>Fungi</taxon>
        <taxon>Dikarya</taxon>
        <taxon>Ascomycota</taxon>
        <taxon>Pezizomycotina</taxon>
        <taxon>Dothideomycetes</taxon>
        <taxon>Pleosporomycetidae</taxon>
        <taxon>Pleosporales</taxon>
        <taxon>Sporormiaceae</taxon>
        <taxon>Sporormia</taxon>
    </lineage>
</organism>
<feature type="compositionally biased region" description="Basic and acidic residues" evidence="1">
    <location>
        <begin position="282"/>
        <end position="298"/>
    </location>
</feature>
<keyword evidence="2" id="KW-0812">Transmembrane</keyword>
<feature type="compositionally biased region" description="Basic and acidic residues" evidence="1">
    <location>
        <begin position="587"/>
        <end position="597"/>
    </location>
</feature>
<feature type="compositionally biased region" description="Polar residues" evidence="1">
    <location>
        <begin position="726"/>
        <end position="746"/>
    </location>
</feature>
<feature type="compositionally biased region" description="Basic and acidic residues" evidence="1">
    <location>
        <begin position="685"/>
        <end position="698"/>
    </location>
</feature>
<feature type="compositionally biased region" description="Basic and acidic residues" evidence="1">
    <location>
        <begin position="430"/>
        <end position="440"/>
    </location>
</feature>
<name>A0A6A6VD13_9PLEO</name>
<feature type="compositionally biased region" description="Polar residues" evidence="1">
    <location>
        <begin position="655"/>
        <end position="664"/>
    </location>
</feature>
<feature type="compositionally biased region" description="Basic and acidic residues" evidence="1">
    <location>
        <begin position="399"/>
        <end position="413"/>
    </location>
</feature>
<protein>
    <submittedName>
        <fullName evidence="3">Uncharacterized protein</fullName>
    </submittedName>
</protein>
<evidence type="ECO:0000313" key="3">
    <source>
        <dbReference type="EMBL" id="KAF2747480.1"/>
    </source>
</evidence>
<keyword evidence="4" id="KW-1185">Reference proteome</keyword>